<keyword evidence="3" id="KW-1003">Cell membrane</keyword>
<evidence type="ECO:0000256" key="5">
    <source>
        <dbReference type="ARBA" id="ARBA00022692"/>
    </source>
</evidence>
<evidence type="ECO:0000259" key="9">
    <source>
        <dbReference type="Pfam" id="PF11356"/>
    </source>
</evidence>
<organism evidence="10 11">
    <name type="scientific">Sulfitobacter aestuarii</name>
    <dbReference type="NCBI Taxonomy" id="2161676"/>
    <lineage>
        <taxon>Bacteria</taxon>
        <taxon>Pseudomonadati</taxon>
        <taxon>Pseudomonadota</taxon>
        <taxon>Alphaproteobacteria</taxon>
        <taxon>Rhodobacterales</taxon>
        <taxon>Roseobacteraceae</taxon>
        <taxon>Sulfitobacter</taxon>
    </lineage>
</organism>
<keyword evidence="6" id="KW-0653">Protein transport</keyword>
<protein>
    <submittedName>
        <fullName evidence="10">Type II secretion system protein N</fullName>
    </submittedName>
</protein>
<evidence type="ECO:0000256" key="2">
    <source>
        <dbReference type="ARBA" id="ARBA00022448"/>
    </source>
</evidence>
<reference evidence="11" key="1">
    <citation type="journal article" date="2019" name="Int. J. Syst. Evol. Microbiol.">
        <title>The Global Catalogue of Microorganisms (GCM) 10K type strain sequencing project: providing services to taxonomists for standard genome sequencing and annotation.</title>
        <authorList>
            <consortium name="The Broad Institute Genomics Platform"/>
            <consortium name="The Broad Institute Genome Sequencing Center for Infectious Disease"/>
            <person name="Wu L."/>
            <person name="Ma J."/>
        </authorList>
    </citation>
    <scope>NUCLEOTIDE SEQUENCE [LARGE SCALE GENOMIC DNA]</scope>
    <source>
        <strain evidence="11">TISTR 2562</strain>
    </source>
</reference>
<feature type="domain" description="Type II secretion system protein GspC N-terminal" evidence="9">
    <location>
        <begin position="19"/>
        <end position="85"/>
    </location>
</feature>
<evidence type="ECO:0000256" key="6">
    <source>
        <dbReference type="ARBA" id="ARBA00022927"/>
    </source>
</evidence>
<evidence type="ECO:0000313" key="11">
    <source>
        <dbReference type="Proteomes" id="UP001597474"/>
    </source>
</evidence>
<keyword evidence="8" id="KW-0472">Membrane</keyword>
<name>A0ABW5TYU0_9RHOB</name>
<dbReference type="Proteomes" id="UP001597474">
    <property type="component" value="Unassembled WGS sequence"/>
</dbReference>
<dbReference type="Gene3D" id="2.30.30.830">
    <property type="match status" value="1"/>
</dbReference>
<proteinExistence type="predicted"/>
<evidence type="ECO:0000256" key="1">
    <source>
        <dbReference type="ARBA" id="ARBA00004533"/>
    </source>
</evidence>
<dbReference type="Pfam" id="PF11356">
    <property type="entry name" value="T2SSC"/>
    <property type="match status" value="1"/>
</dbReference>
<keyword evidence="2" id="KW-0813">Transport</keyword>
<keyword evidence="4" id="KW-0997">Cell inner membrane</keyword>
<evidence type="ECO:0000313" key="10">
    <source>
        <dbReference type="EMBL" id="MFD2738634.1"/>
    </source>
</evidence>
<dbReference type="RefSeq" id="WP_386371524.1">
    <property type="nucleotide sequence ID" value="NZ_JBHUMP010000002.1"/>
</dbReference>
<sequence length="88" mass="9050">MSSQDRPGPTPANIARLATSKAPLGSVTLIGIFGSTSAPGALIRTRSGRISRVSLGDRIGGAVVAAIADDTLVLSRRGRNEVLKLPRS</sequence>
<gene>
    <name evidence="10" type="ORF">ACFSUD_03530</name>
</gene>
<evidence type="ECO:0000256" key="4">
    <source>
        <dbReference type="ARBA" id="ARBA00022519"/>
    </source>
</evidence>
<dbReference type="InterPro" id="IPR024961">
    <property type="entry name" value="T2SS_GspC_N"/>
</dbReference>
<evidence type="ECO:0000256" key="8">
    <source>
        <dbReference type="ARBA" id="ARBA00023136"/>
    </source>
</evidence>
<keyword evidence="11" id="KW-1185">Reference proteome</keyword>
<keyword evidence="7" id="KW-1133">Transmembrane helix</keyword>
<comment type="caution">
    <text evidence="10">The sequence shown here is derived from an EMBL/GenBank/DDBJ whole genome shotgun (WGS) entry which is preliminary data.</text>
</comment>
<dbReference type="EMBL" id="JBHUMP010000002">
    <property type="protein sequence ID" value="MFD2738634.1"/>
    <property type="molecule type" value="Genomic_DNA"/>
</dbReference>
<accession>A0ABW5TYU0</accession>
<keyword evidence="5" id="KW-0812">Transmembrane</keyword>
<evidence type="ECO:0000256" key="7">
    <source>
        <dbReference type="ARBA" id="ARBA00022989"/>
    </source>
</evidence>
<comment type="subcellular location">
    <subcellularLocation>
        <location evidence="1">Cell inner membrane</location>
    </subcellularLocation>
</comment>
<evidence type="ECO:0000256" key="3">
    <source>
        <dbReference type="ARBA" id="ARBA00022475"/>
    </source>
</evidence>